<keyword evidence="12" id="KW-0406">Ion transport</keyword>
<evidence type="ECO:0000313" key="13">
    <source>
        <dbReference type="Proteomes" id="UP000031971"/>
    </source>
</evidence>
<feature type="transmembrane region" description="Helical" evidence="10">
    <location>
        <begin position="136"/>
        <end position="158"/>
    </location>
</feature>
<evidence type="ECO:0000256" key="7">
    <source>
        <dbReference type="ARBA" id="ARBA00022840"/>
    </source>
</evidence>
<dbReference type="InterPro" id="IPR005467">
    <property type="entry name" value="His_kinase_dom"/>
</dbReference>
<dbReference type="SUPFAM" id="SSF55874">
    <property type="entry name" value="ATPase domain of HSP90 chaperone/DNA topoisomerase II/histidine kinase"/>
    <property type="match status" value="1"/>
</dbReference>
<dbReference type="GO" id="GO:0030295">
    <property type="term" value="F:protein kinase activator activity"/>
    <property type="evidence" value="ECO:0007669"/>
    <property type="project" value="TreeGrafter"/>
</dbReference>
<dbReference type="InterPro" id="IPR004358">
    <property type="entry name" value="Sig_transdc_His_kin-like_C"/>
</dbReference>
<evidence type="ECO:0000256" key="4">
    <source>
        <dbReference type="ARBA" id="ARBA00022679"/>
    </source>
</evidence>
<dbReference type="STRING" id="272627.CCC_04026"/>
<proteinExistence type="predicted"/>
<evidence type="ECO:0000256" key="9">
    <source>
        <dbReference type="SAM" id="Coils"/>
    </source>
</evidence>
<keyword evidence="5" id="KW-0547">Nucleotide-binding</keyword>
<keyword evidence="10" id="KW-1133">Transmembrane helix</keyword>
<dbReference type="PRINTS" id="PR00344">
    <property type="entry name" value="BCTRLSENSOR"/>
</dbReference>
<dbReference type="Gene3D" id="1.10.287.130">
    <property type="match status" value="1"/>
</dbReference>
<feature type="coiled-coil region" evidence="9">
    <location>
        <begin position="212"/>
        <end position="239"/>
    </location>
</feature>
<dbReference type="SUPFAM" id="SSF47384">
    <property type="entry name" value="Homodimeric domain of signal transducing histidine kinase"/>
    <property type="match status" value="1"/>
</dbReference>
<dbReference type="RefSeq" id="WP_152619710.1">
    <property type="nucleotide sequence ID" value="NZ_JXSL01000023.1"/>
</dbReference>
<keyword evidence="9" id="KW-0175">Coiled coil</keyword>
<dbReference type="SMART" id="SM00388">
    <property type="entry name" value="HisKA"/>
    <property type="match status" value="1"/>
</dbReference>
<dbReference type="InterPro" id="IPR003594">
    <property type="entry name" value="HATPase_dom"/>
</dbReference>
<dbReference type="SMART" id="SM00387">
    <property type="entry name" value="HATPase_c"/>
    <property type="match status" value="1"/>
</dbReference>
<dbReference type="Proteomes" id="UP000031971">
    <property type="component" value="Unassembled WGS sequence"/>
</dbReference>
<organism evidence="12 13">
    <name type="scientific">Paramagnetospirillum magnetotacticum MS-1</name>
    <dbReference type="NCBI Taxonomy" id="272627"/>
    <lineage>
        <taxon>Bacteria</taxon>
        <taxon>Pseudomonadati</taxon>
        <taxon>Pseudomonadota</taxon>
        <taxon>Alphaproteobacteria</taxon>
        <taxon>Rhodospirillales</taxon>
        <taxon>Magnetospirillaceae</taxon>
        <taxon>Paramagnetospirillum</taxon>
    </lineage>
</organism>
<sequence length="496" mass="54193">MGVRMVVLTILFSSVATLIITVVQLFSDYRQQVEDLERRLDEVRVLLPSFAAGVWTFNDRQIQLGLKALVDLPDIEAASIVTVTRDSLWSLGTPSSPAVERVYALDYDANGSRRPLGTLTVQASLDSIYLRVAKRALVQVGSNAIKTFLVAGFMLLLFRKLVTERLVRLEGRMENLAPQMNLPSLDGDRPIRKDGDEIDRLDDGFIAMADRLSRAVRRLVQAESDLRQANADLNQRVSERTRDLEAANHCLSEAKRRAEAAAEGEHRMRLELRNFLGMVSHEFRLPLAIIGASGQLLSLQGELGQDSREEVGKIHRAVGRLTALLDVCLTDERLDAGEMILHAQPTDMAALIGDLCRDFASAMPGRISFCGGDAPLVVVADGALLRIAVSNLLDNAIKYSPSDKPVTVSLDRRGTGLSIRVQDHGVGISPDDKDLIFHKYFRSTLVNGVRGAGLGLYIVKRIIDLHQAAIVVDSELGGGTAVTIHLPHAEGCVTGA</sequence>
<name>A0A0C2YXU8_PARME</name>
<dbReference type="InterPro" id="IPR033414">
    <property type="entry name" value="Sensor_dom"/>
</dbReference>
<comment type="caution">
    <text evidence="12">The sequence shown here is derived from an EMBL/GenBank/DDBJ whole genome shotgun (WGS) entry which is preliminary data.</text>
</comment>
<dbReference type="AlphaFoldDB" id="A0A0C2YXU8"/>
<protein>
    <recommendedName>
        <fullName evidence="2">histidine kinase</fullName>
        <ecNumber evidence="2">2.7.13.3</ecNumber>
    </recommendedName>
</protein>
<dbReference type="EMBL" id="JXSL01000023">
    <property type="protein sequence ID" value="KIL99510.1"/>
    <property type="molecule type" value="Genomic_DNA"/>
</dbReference>
<comment type="catalytic activity">
    <reaction evidence="1">
        <text>ATP + protein L-histidine = ADP + protein N-phospho-L-histidine.</text>
        <dbReference type="EC" id="2.7.13.3"/>
    </reaction>
</comment>
<reference evidence="12 13" key="1">
    <citation type="submission" date="2015-01" db="EMBL/GenBank/DDBJ databases">
        <title>Genome Sequence of Magnetospirillum magnetotacticum Strain MS-1.</title>
        <authorList>
            <person name="Marinov G.K."/>
            <person name="Smalley M.D."/>
            <person name="DeSalvo G."/>
        </authorList>
    </citation>
    <scope>NUCLEOTIDE SEQUENCE [LARGE SCALE GENOMIC DNA]</scope>
    <source>
        <strain evidence="12 13">MS-1</strain>
    </source>
</reference>
<evidence type="ECO:0000256" key="1">
    <source>
        <dbReference type="ARBA" id="ARBA00000085"/>
    </source>
</evidence>
<dbReference type="GO" id="GO:0034220">
    <property type="term" value="P:monoatomic ion transmembrane transport"/>
    <property type="evidence" value="ECO:0007669"/>
    <property type="project" value="UniProtKB-KW"/>
</dbReference>
<evidence type="ECO:0000256" key="2">
    <source>
        <dbReference type="ARBA" id="ARBA00012438"/>
    </source>
</evidence>
<dbReference type="EC" id="2.7.13.3" evidence="2"/>
<dbReference type="Gene3D" id="3.30.565.10">
    <property type="entry name" value="Histidine kinase-like ATPase, C-terminal domain"/>
    <property type="match status" value="1"/>
</dbReference>
<evidence type="ECO:0000256" key="6">
    <source>
        <dbReference type="ARBA" id="ARBA00022777"/>
    </source>
</evidence>
<dbReference type="GO" id="GO:0005524">
    <property type="term" value="F:ATP binding"/>
    <property type="evidence" value="ECO:0007669"/>
    <property type="project" value="UniProtKB-KW"/>
</dbReference>
<dbReference type="PANTHER" id="PTHR42878:SF7">
    <property type="entry name" value="SENSOR HISTIDINE KINASE GLRK"/>
    <property type="match status" value="1"/>
</dbReference>
<evidence type="ECO:0000313" key="12">
    <source>
        <dbReference type="EMBL" id="KIL99510.1"/>
    </source>
</evidence>
<keyword evidence="4" id="KW-0808">Transferase</keyword>
<dbReference type="Gene3D" id="6.10.340.10">
    <property type="match status" value="1"/>
</dbReference>
<dbReference type="PANTHER" id="PTHR42878">
    <property type="entry name" value="TWO-COMPONENT HISTIDINE KINASE"/>
    <property type="match status" value="1"/>
</dbReference>
<keyword evidence="12" id="KW-0407">Ion channel</keyword>
<accession>A0A0C2YXU8</accession>
<evidence type="ECO:0000256" key="5">
    <source>
        <dbReference type="ARBA" id="ARBA00022741"/>
    </source>
</evidence>
<evidence type="ECO:0000256" key="8">
    <source>
        <dbReference type="ARBA" id="ARBA00023012"/>
    </source>
</evidence>
<dbReference type="GO" id="GO:0007234">
    <property type="term" value="P:osmosensory signaling via phosphorelay pathway"/>
    <property type="evidence" value="ECO:0007669"/>
    <property type="project" value="TreeGrafter"/>
</dbReference>
<dbReference type="Pfam" id="PF02518">
    <property type="entry name" value="HATPase_c"/>
    <property type="match status" value="1"/>
</dbReference>
<dbReference type="InterPro" id="IPR036890">
    <property type="entry name" value="HATPase_C_sf"/>
</dbReference>
<dbReference type="InterPro" id="IPR003661">
    <property type="entry name" value="HisK_dim/P_dom"/>
</dbReference>
<evidence type="ECO:0000256" key="3">
    <source>
        <dbReference type="ARBA" id="ARBA00022553"/>
    </source>
</evidence>
<dbReference type="InterPro" id="IPR050351">
    <property type="entry name" value="BphY/WalK/GraS-like"/>
</dbReference>
<keyword evidence="6 12" id="KW-0418">Kinase</keyword>
<dbReference type="PROSITE" id="PS50109">
    <property type="entry name" value="HIS_KIN"/>
    <property type="match status" value="1"/>
</dbReference>
<keyword evidence="10" id="KW-0472">Membrane</keyword>
<dbReference type="CDD" id="cd00082">
    <property type="entry name" value="HisKA"/>
    <property type="match status" value="1"/>
</dbReference>
<evidence type="ECO:0000256" key="10">
    <source>
        <dbReference type="SAM" id="Phobius"/>
    </source>
</evidence>
<feature type="transmembrane region" description="Helical" evidence="10">
    <location>
        <begin position="6"/>
        <end position="26"/>
    </location>
</feature>
<keyword evidence="10" id="KW-0812">Transmembrane</keyword>
<dbReference type="OrthoDB" id="9760752at2"/>
<keyword evidence="13" id="KW-1185">Reference proteome</keyword>
<dbReference type="Pfam" id="PF17149">
    <property type="entry name" value="CHASE5"/>
    <property type="match status" value="1"/>
</dbReference>
<keyword evidence="7" id="KW-0067">ATP-binding</keyword>
<keyword evidence="12" id="KW-0813">Transport</keyword>
<dbReference type="GO" id="GO:0000156">
    <property type="term" value="F:phosphorelay response regulator activity"/>
    <property type="evidence" value="ECO:0007669"/>
    <property type="project" value="TreeGrafter"/>
</dbReference>
<gene>
    <name evidence="12" type="ORF">CCC_04026</name>
</gene>
<keyword evidence="8" id="KW-0902">Two-component regulatory system</keyword>
<dbReference type="Pfam" id="PF00512">
    <property type="entry name" value="HisKA"/>
    <property type="match status" value="1"/>
</dbReference>
<feature type="domain" description="Histidine kinase" evidence="11">
    <location>
        <begin position="278"/>
        <end position="490"/>
    </location>
</feature>
<dbReference type="InterPro" id="IPR036097">
    <property type="entry name" value="HisK_dim/P_sf"/>
</dbReference>
<evidence type="ECO:0000259" key="11">
    <source>
        <dbReference type="PROSITE" id="PS50109"/>
    </source>
</evidence>
<keyword evidence="3" id="KW-0597">Phosphoprotein</keyword>
<dbReference type="GO" id="GO:0000155">
    <property type="term" value="F:phosphorelay sensor kinase activity"/>
    <property type="evidence" value="ECO:0007669"/>
    <property type="project" value="InterPro"/>
</dbReference>